<evidence type="ECO:0000313" key="3">
    <source>
        <dbReference type="Proteomes" id="UP000219331"/>
    </source>
</evidence>
<protein>
    <recommendedName>
        <fullName evidence="4">Beta/Gamma crystallin</fullName>
    </recommendedName>
</protein>
<reference evidence="2 3" key="1">
    <citation type="submission" date="2017-08" db="EMBL/GenBank/DDBJ databases">
        <authorList>
            <person name="de Groot N.N."/>
        </authorList>
    </citation>
    <scope>NUCLEOTIDE SEQUENCE [LARGE SCALE GENOMIC DNA]</scope>
    <source>
        <strain evidence="2 3">USBA 352</strain>
    </source>
</reference>
<proteinExistence type="predicted"/>
<organism evidence="2 3">
    <name type="scientific">Stappia indica</name>
    <dbReference type="NCBI Taxonomy" id="538381"/>
    <lineage>
        <taxon>Bacteria</taxon>
        <taxon>Pseudomonadati</taxon>
        <taxon>Pseudomonadota</taxon>
        <taxon>Alphaproteobacteria</taxon>
        <taxon>Hyphomicrobiales</taxon>
        <taxon>Stappiaceae</taxon>
        <taxon>Stappia</taxon>
    </lineage>
</organism>
<gene>
    <name evidence="2" type="ORF">SAMN05421512_102418</name>
</gene>
<dbReference type="Proteomes" id="UP000219331">
    <property type="component" value="Unassembled WGS sequence"/>
</dbReference>
<accession>A0A285RSQ1</accession>
<feature type="chain" id="PRO_5012899642" description="Beta/Gamma crystallin" evidence="1">
    <location>
        <begin position="38"/>
        <end position="123"/>
    </location>
</feature>
<sequence length="123" mass="13105">MSASSASFRKTGSMAGRAAALALAATLALSQAVPAQAGFIGDLLFAPTYDEDYVPSTYGSRADCRNPSAGPWRGIVGGRKSVDLRTIQFSREGCFQSEAECRAFLNHISGYLTLVFTAQCSRR</sequence>
<keyword evidence="3" id="KW-1185">Reference proteome</keyword>
<keyword evidence="1" id="KW-0732">Signal</keyword>
<evidence type="ECO:0000256" key="1">
    <source>
        <dbReference type="SAM" id="SignalP"/>
    </source>
</evidence>
<feature type="signal peptide" evidence="1">
    <location>
        <begin position="1"/>
        <end position="37"/>
    </location>
</feature>
<dbReference type="EMBL" id="OBML01000002">
    <property type="protein sequence ID" value="SOB97156.1"/>
    <property type="molecule type" value="Genomic_DNA"/>
</dbReference>
<evidence type="ECO:0000313" key="2">
    <source>
        <dbReference type="EMBL" id="SOB97156.1"/>
    </source>
</evidence>
<name>A0A285RSQ1_9HYPH</name>
<dbReference type="AlphaFoldDB" id="A0A285RSQ1"/>
<evidence type="ECO:0008006" key="4">
    <source>
        <dbReference type="Google" id="ProtNLM"/>
    </source>
</evidence>